<name>A0A2H0NI69_9BACT</name>
<dbReference type="AlphaFoldDB" id="A0A2H0NI69"/>
<feature type="transmembrane region" description="Helical" evidence="1">
    <location>
        <begin position="12"/>
        <end position="41"/>
    </location>
</feature>
<gene>
    <name evidence="2" type="ORF">COV53_02325</name>
</gene>
<keyword evidence="1" id="KW-0472">Membrane</keyword>
<dbReference type="Proteomes" id="UP000230707">
    <property type="component" value="Unassembled WGS sequence"/>
</dbReference>
<sequence length="130" mass="14709">MYNIFMGITVLLMLLIIPIAIFVGGLPAIFIIFVILFLIFLQGRKMQMSYKRADIIGKLISAKKYSEAIAIGESTTYRTEIEKMNLLAAYFHAGEKEKAILLATSLKTSIFMPSQANNAIRDWKKKIETK</sequence>
<evidence type="ECO:0000313" key="3">
    <source>
        <dbReference type="Proteomes" id="UP000230707"/>
    </source>
</evidence>
<proteinExistence type="predicted"/>
<comment type="caution">
    <text evidence="2">The sequence shown here is derived from an EMBL/GenBank/DDBJ whole genome shotgun (WGS) entry which is preliminary data.</text>
</comment>
<evidence type="ECO:0000313" key="2">
    <source>
        <dbReference type="EMBL" id="PIR08570.1"/>
    </source>
</evidence>
<reference evidence="2 3" key="1">
    <citation type="submission" date="2017-09" db="EMBL/GenBank/DDBJ databases">
        <title>Depth-based differentiation of microbial function through sediment-hosted aquifers and enrichment of novel symbionts in the deep terrestrial subsurface.</title>
        <authorList>
            <person name="Probst A.J."/>
            <person name="Ladd B."/>
            <person name="Jarett J.K."/>
            <person name="Geller-Mcgrath D.E."/>
            <person name="Sieber C.M."/>
            <person name="Emerson J.B."/>
            <person name="Anantharaman K."/>
            <person name="Thomas B.C."/>
            <person name="Malmstrom R."/>
            <person name="Stieglmeier M."/>
            <person name="Klingl A."/>
            <person name="Woyke T."/>
            <person name="Ryan C.M."/>
            <person name="Banfield J.F."/>
        </authorList>
    </citation>
    <scope>NUCLEOTIDE SEQUENCE [LARGE SCALE GENOMIC DNA]</scope>
    <source>
        <strain evidence="2">CG11_big_fil_rev_8_21_14_0_20_37_11</strain>
    </source>
</reference>
<evidence type="ECO:0000256" key="1">
    <source>
        <dbReference type="SAM" id="Phobius"/>
    </source>
</evidence>
<accession>A0A2H0NI69</accession>
<keyword evidence="1" id="KW-0812">Transmembrane</keyword>
<organism evidence="2 3">
    <name type="scientific">Candidatus Gottesmanbacteria bacterium CG11_big_fil_rev_8_21_14_0_20_37_11</name>
    <dbReference type="NCBI Taxonomy" id="1974575"/>
    <lineage>
        <taxon>Bacteria</taxon>
        <taxon>Candidatus Gottesmaniibacteriota</taxon>
    </lineage>
</organism>
<dbReference type="EMBL" id="PCWS01000054">
    <property type="protein sequence ID" value="PIR08570.1"/>
    <property type="molecule type" value="Genomic_DNA"/>
</dbReference>
<protein>
    <submittedName>
        <fullName evidence="2">Uncharacterized protein</fullName>
    </submittedName>
</protein>
<keyword evidence="1" id="KW-1133">Transmembrane helix</keyword>